<gene>
    <name evidence="1" type="ordered locus">Alvin_1693</name>
</gene>
<reference evidence="1 2" key="1">
    <citation type="journal article" date="2011" name="Stand. Genomic Sci.">
        <title>Complete genome sequence of Allochromatium vinosum DSM 180(T).</title>
        <authorList>
            <person name="Weissgerber T."/>
            <person name="Zigann R."/>
            <person name="Bruce D."/>
            <person name="Chang Y.J."/>
            <person name="Detter J.C."/>
            <person name="Han C."/>
            <person name="Hauser L."/>
            <person name="Jeffries C.D."/>
            <person name="Land M."/>
            <person name="Munk A.C."/>
            <person name="Tapia R."/>
            <person name="Dahl C."/>
        </authorList>
    </citation>
    <scope>NUCLEOTIDE SEQUENCE [LARGE SCALE GENOMIC DNA]</scope>
    <source>
        <strain evidence="2">ATCC 17899 / DSM 180 / NBRC 103801 / NCIMB 10441 / D</strain>
    </source>
</reference>
<dbReference type="HOGENOM" id="CLU_1017957_0_0_6"/>
<dbReference type="eggNOG" id="COG1668">
    <property type="taxonomic scope" value="Bacteria"/>
</dbReference>
<dbReference type="Proteomes" id="UP000001441">
    <property type="component" value="Chromosome"/>
</dbReference>
<dbReference type="KEGG" id="alv:Alvin_1693"/>
<accession>D3RTW6</accession>
<name>D3RTW6_ALLVD</name>
<dbReference type="AlphaFoldDB" id="D3RTW6"/>
<dbReference type="RefSeq" id="WP_012970899.1">
    <property type="nucleotide sequence ID" value="NC_013851.1"/>
</dbReference>
<protein>
    <submittedName>
        <fullName evidence="1">Uncharacterized protein</fullName>
    </submittedName>
</protein>
<evidence type="ECO:0000313" key="2">
    <source>
        <dbReference type="Proteomes" id="UP000001441"/>
    </source>
</evidence>
<dbReference type="OrthoDB" id="7376534at2"/>
<organism evidence="1 2">
    <name type="scientific">Allochromatium vinosum (strain ATCC 17899 / DSM 180 / NBRC 103801 / NCIMB 10441 / D)</name>
    <name type="common">Chromatium vinosum</name>
    <dbReference type="NCBI Taxonomy" id="572477"/>
    <lineage>
        <taxon>Bacteria</taxon>
        <taxon>Pseudomonadati</taxon>
        <taxon>Pseudomonadota</taxon>
        <taxon>Gammaproteobacteria</taxon>
        <taxon>Chromatiales</taxon>
        <taxon>Chromatiaceae</taxon>
        <taxon>Allochromatium</taxon>
    </lineage>
</organism>
<evidence type="ECO:0000313" key="1">
    <source>
        <dbReference type="EMBL" id="ADC62625.1"/>
    </source>
</evidence>
<keyword evidence="2" id="KW-1185">Reference proteome</keyword>
<dbReference type="STRING" id="572477.Alvin_1693"/>
<sequence length="273" mass="30443">MPHSNTLSIRDLTQTHSSGLLPCWFSIGSLSWLAVAALCVQVVRTLVLEAGEPPAQAFITDADWLEQTAPASVESGWIHLRVQPEEHTLQGLMILIGTRAENGLLHAVLPPGVERVKTSVQCRETPSRIEGNRLVIQVGECPVQGCIVDIDWTLDIETWNPDASTSWVDSNGYRLRAADVMPRLGLDIHRIAHSPDRPYPGQEPILPPSSPALENNWRWIVRLDGVETEQTVRRGKIRAPLDFADAWMPRIEHAELEALETLRESGRQWLSSL</sequence>
<proteinExistence type="predicted"/>
<dbReference type="EMBL" id="CP001896">
    <property type="protein sequence ID" value="ADC62625.1"/>
    <property type="molecule type" value="Genomic_DNA"/>
</dbReference>